<feature type="domain" description="GGDEF" evidence="9">
    <location>
        <begin position="353"/>
        <end position="486"/>
    </location>
</feature>
<evidence type="ECO:0000313" key="11">
    <source>
        <dbReference type="Proteomes" id="UP000002012"/>
    </source>
</evidence>
<protein>
    <recommendedName>
        <fullName evidence="2">diguanylate cyclase</fullName>
        <ecNumber evidence="2">2.7.7.65</ecNumber>
    </recommendedName>
</protein>
<dbReference type="InParanoid" id="D4H0H9"/>
<proteinExistence type="predicted"/>
<comment type="catalytic activity">
    <reaction evidence="7">
        <text>2 GTP = 3',3'-c-di-GMP + 2 diphosphate</text>
        <dbReference type="Rhea" id="RHEA:24898"/>
        <dbReference type="ChEBI" id="CHEBI:33019"/>
        <dbReference type="ChEBI" id="CHEBI:37565"/>
        <dbReference type="ChEBI" id="CHEBI:58805"/>
        <dbReference type="EC" id="2.7.7.65"/>
    </reaction>
</comment>
<dbReference type="InterPro" id="IPR043128">
    <property type="entry name" value="Rev_trsase/Diguanyl_cyclase"/>
</dbReference>
<dbReference type="InterPro" id="IPR000160">
    <property type="entry name" value="GGDEF_dom"/>
</dbReference>
<dbReference type="Proteomes" id="UP000002012">
    <property type="component" value="Chromosome"/>
</dbReference>
<evidence type="ECO:0000256" key="8">
    <source>
        <dbReference type="SAM" id="Phobius"/>
    </source>
</evidence>
<evidence type="ECO:0000256" key="5">
    <source>
        <dbReference type="ARBA" id="ARBA00022989"/>
    </source>
</evidence>
<dbReference type="AlphaFoldDB" id="D4H0H9"/>
<feature type="transmembrane region" description="Helical" evidence="8">
    <location>
        <begin position="295"/>
        <end position="315"/>
    </location>
</feature>
<dbReference type="STRING" id="522772.Dacet_1728"/>
<dbReference type="CDD" id="cd01949">
    <property type="entry name" value="GGDEF"/>
    <property type="match status" value="1"/>
</dbReference>
<dbReference type="Gene3D" id="3.30.450.20">
    <property type="entry name" value="PAS domain"/>
    <property type="match status" value="1"/>
</dbReference>
<dbReference type="GO" id="GO:0005886">
    <property type="term" value="C:plasma membrane"/>
    <property type="evidence" value="ECO:0007669"/>
    <property type="project" value="UniProtKB-SubCell"/>
</dbReference>
<feature type="transmembrane region" description="Helical" evidence="8">
    <location>
        <begin position="12"/>
        <end position="33"/>
    </location>
</feature>
<name>D4H0H9_DENA2</name>
<dbReference type="Pfam" id="PF00990">
    <property type="entry name" value="GGDEF"/>
    <property type="match status" value="1"/>
</dbReference>
<dbReference type="EC" id="2.7.7.65" evidence="2"/>
<organism evidence="10 11">
    <name type="scientific">Denitrovibrio acetiphilus (strain DSM 12809 / NBRC 114555 / N2460)</name>
    <dbReference type="NCBI Taxonomy" id="522772"/>
    <lineage>
        <taxon>Bacteria</taxon>
        <taxon>Pseudomonadati</taxon>
        <taxon>Deferribacterota</taxon>
        <taxon>Deferribacteres</taxon>
        <taxon>Deferribacterales</taxon>
        <taxon>Geovibrionaceae</taxon>
        <taxon>Denitrovibrio</taxon>
    </lineage>
</organism>
<dbReference type="PANTHER" id="PTHR45138">
    <property type="entry name" value="REGULATORY COMPONENTS OF SENSORY TRANSDUCTION SYSTEM"/>
    <property type="match status" value="1"/>
</dbReference>
<reference evidence="10 11" key="1">
    <citation type="journal article" date="2010" name="Stand. Genomic Sci.">
        <title>Complete genome sequence of Denitrovibrio acetiphilus type strain (N2460).</title>
        <authorList>
            <person name="Kiss H."/>
            <person name="Lang E."/>
            <person name="Lapidus A."/>
            <person name="Copeland A."/>
            <person name="Nolan M."/>
            <person name="Glavina Del Rio T."/>
            <person name="Chen F."/>
            <person name="Lucas S."/>
            <person name="Tice H."/>
            <person name="Cheng J.F."/>
            <person name="Han C."/>
            <person name="Goodwin L."/>
            <person name="Pitluck S."/>
            <person name="Liolios K."/>
            <person name="Pati A."/>
            <person name="Ivanova N."/>
            <person name="Mavromatis K."/>
            <person name="Chen A."/>
            <person name="Palaniappan K."/>
            <person name="Land M."/>
            <person name="Hauser L."/>
            <person name="Chang Y.J."/>
            <person name="Jeffries C.D."/>
            <person name="Detter J.C."/>
            <person name="Brettin T."/>
            <person name="Spring S."/>
            <person name="Rohde M."/>
            <person name="Goker M."/>
            <person name="Woyke T."/>
            <person name="Bristow J."/>
            <person name="Eisen J.A."/>
            <person name="Markowitz V."/>
            <person name="Hugenholtz P."/>
            <person name="Kyrpides N.C."/>
            <person name="Klenk H.P."/>
        </authorList>
    </citation>
    <scope>NUCLEOTIDE SEQUENCE [LARGE SCALE GENOMIC DNA]</scope>
    <source>
        <strain evidence="11">DSM 12809 / NBRC 114555 / N2460</strain>
    </source>
</reference>
<accession>D4H0H9</accession>
<dbReference type="GO" id="GO:0052621">
    <property type="term" value="F:diguanylate cyclase activity"/>
    <property type="evidence" value="ECO:0007669"/>
    <property type="project" value="UniProtKB-EC"/>
</dbReference>
<evidence type="ECO:0000256" key="3">
    <source>
        <dbReference type="ARBA" id="ARBA00022475"/>
    </source>
</evidence>
<dbReference type="InterPro" id="IPR029787">
    <property type="entry name" value="Nucleotide_cyclase"/>
</dbReference>
<evidence type="ECO:0000256" key="1">
    <source>
        <dbReference type="ARBA" id="ARBA00004651"/>
    </source>
</evidence>
<dbReference type="FunFam" id="3.30.70.270:FF:000001">
    <property type="entry name" value="Diguanylate cyclase domain protein"/>
    <property type="match status" value="1"/>
</dbReference>
<sequence length="490" mass="56643" precursor="true">MKTIKNKTSLFIIVGTLLTVGFLITNLISYYAAKNTMRDSIINTSLPLTRDNIYSEIQRDIMLPVYVASLMANDTFLKDWVINGEEDLSTIQKYLREIKFKYHLFTSFYVSEKTKHYYYYGGLLKTLSKNDSHDKWYDEFISQHVPYELVVDTNQAANNALTIFINHRVYDYEHNLLGVTGVGLDLERITNLLSAYRVKYNRDIYLVDQEGLIKAHSDKELVEAANIRLMPGIKDIAHSVLNISQHSEDFEYNRHREHILLTKRYIPELRWFLLVEQSQDKAIANIWYNFIKSTILGLLVTAIVVFIIMSSVNYYNRRLERLAITDELTGSYNRREFSRIYDKAVQWYKKNEEPFSVILVDIDNFKIINDAKGHAAGDSVIKAVTRICKNSIRGNDLIARWGGDEFIMLIYGDSNTASTIAERIQRYMSQDEELLTITSDIDDITLSIGISEYTVTDSEDSITIRADKALYSAKESGRNKVIITQSPQKY</sequence>
<evidence type="ECO:0000313" key="10">
    <source>
        <dbReference type="EMBL" id="ADD68492.1"/>
    </source>
</evidence>
<evidence type="ECO:0000256" key="6">
    <source>
        <dbReference type="ARBA" id="ARBA00023136"/>
    </source>
</evidence>
<keyword evidence="5 8" id="KW-1133">Transmembrane helix</keyword>
<comment type="subcellular location">
    <subcellularLocation>
        <location evidence="1">Cell membrane</location>
        <topology evidence="1">Multi-pass membrane protein</topology>
    </subcellularLocation>
</comment>
<evidence type="ECO:0000256" key="4">
    <source>
        <dbReference type="ARBA" id="ARBA00022692"/>
    </source>
</evidence>
<evidence type="ECO:0000259" key="9">
    <source>
        <dbReference type="PROSITE" id="PS50887"/>
    </source>
</evidence>
<dbReference type="Gene3D" id="3.30.70.270">
    <property type="match status" value="1"/>
</dbReference>
<dbReference type="OrthoDB" id="9812260at2"/>
<keyword evidence="11" id="KW-1185">Reference proteome</keyword>
<keyword evidence="6 8" id="KW-0472">Membrane</keyword>
<dbReference type="PaxDb" id="522772-Dacet_1728"/>
<dbReference type="InterPro" id="IPR033479">
    <property type="entry name" value="dCache_1"/>
</dbReference>
<dbReference type="InterPro" id="IPR050469">
    <property type="entry name" value="Diguanylate_Cyclase"/>
</dbReference>
<keyword evidence="4 8" id="KW-0812">Transmembrane</keyword>
<dbReference type="SUPFAM" id="SSF55073">
    <property type="entry name" value="Nucleotide cyclase"/>
    <property type="match status" value="1"/>
</dbReference>
<dbReference type="eggNOG" id="COG3706">
    <property type="taxonomic scope" value="Bacteria"/>
</dbReference>
<dbReference type="KEGG" id="dap:Dacet_1728"/>
<dbReference type="NCBIfam" id="TIGR00254">
    <property type="entry name" value="GGDEF"/>
    <property type="match status" value="1"/>
</dbReference>
<dbReference type="Pfam" id="PF02743">
    <property type="entry name" value="dCache_1"/>
    <property type="match status" value="1"/>
</dbReference>
<dbReference type="PROSITE" id="PS50887">
    <property type="entry name" value="GGDEF"/>
    <property type="match status" value="1"/>
</dbReference>
<dbReference type="SMART" id="SM00267">
    <property type="entry name" value="GGDEF"/>
    <property type="match status" value="1"/>
</dbReference>
<dbReference type="PANTHER" id="PTHR45138:SF9">
    <property type="entry name" value="DIGUANYLATE CYCLASE DGCM-RELATED"/>
    <property type="match status" value="1"/>
</dbReference>
<gene>
    <name evidence="10" type="ordered locus">Dacet_1728</name>
</gene>
<dbReference type="HOGENOM" id="CLU_029518_0_0_0"/>
<dbReference type="EMBL" id="CP001968">
    <property type="protein sequence ID" value="ADD68492.1"/>
    <property type="molecule type" value="Genomic_DNA"/>
</dbReference>
<evidence type="ECO:0000256" key="2">
    <source>
        <dbReference type="ARBA" id="ARBA00012528"/>
    </source>
</evidence>
<evidence type="ECO:0000256" key="7">
    <source>
        <dbReference type="ARBA" id="ARBA00034247"/>
    </source>
</evidence>
<keyword evidence="3" id="KW-1003">Cell membrane</keyword>